<proteinExistence type="predicted"/>
<evidence type="ECO:0000313" key="3">
    <source>
        <dbReference type="Proteomes" id="UP000634136"/>
    </source>
</evidence>
<comment type="caution">
    <text evidence="2">The sequence shown here is derived from an EMBL/GenBank/DDBJ whole genome shotgun (WGS) entry which is preliminary data.</text>
</comment>
<sequence length="258" mass="28997">MAMGPERSKPLHNFTLPCLKWGNQRHLRCMKVSSDASADADGTTTAGDRRYPVVTMRSEQSTASRKRELETERKQQQQYHVSARDSEKRMRISSKSRIDGDGGEDGIEAVREKIMFDLKTAADKMKDAILRKEAPIIAAGGSGKGLKIEEKKLNHSPSRTDVVVAASAGGGGNVKSPKLRVSPDKAERPKFSVSLSKKEIEEDFMEMIGHRPPRRPKKRHRNVQKDLDTLFPGLWLTEIEKPLQRHGDRLEHNKTYCG</sequence>
<dbReference type="AlphaFoldDB" id="A0A834TTG1"/>
<protein>
    <submittedName>
        <fullName evidence="2">Histone acetyltransferase KAT6B</fullName>
    </submittedName>
</protein>
<dbReference type="GO" id="GO:0016740">
    <property type="term" value="F:transferase activity"/>
    <property type="evidence" value="ECO:0007669"/>
    <property type="project" value="UniProtKB-KW"/>
</dbReference>
<dbReference type="PANTHER" id="PTHR33130:SF43">
    <property type="entry name" value="OS01G0688600 PROTEIN"/>
    <property type="match status" value="1"/>
</dbReference>
<organism evidence="2 3">
    <name type="scientific">Senna tora</name>
    <dbReference type="NCBI Taxonomy" id="362788"/>
    <lineage>
        <taxon>Eukaryota</taxon>
        <taxon>Viridiplantae</taxon>
        <taxon>Streptophyta</taxon>
        <taxon>Embryophyta</taxon>
        <taxon>Tracheophyta</taxon>
        <taxon>Spermatophyta</taxon>
        <taxon>Magnoliopsida</taxon>
        <taxon>eudicotyledons</taxon>
        <taxon>Gunneridae</taxon>
        <taxon>Pentapetalae</taxon>
        <taxon>rosids</taxon>
        <taxon>fabids</taxon>
        <taxon>Fabales</taxon>
        <taxon>Fabaceae</taxon>
        <taxon>Caesalpinioideae</taxon>
        <taxon>Cassia clade</taxon>
        <taxon>Senna</taxon>
    </lineage>
</organism>
<keyword evidence="3" id="KW-1185">Reference proteome</keyword>
<dbReference type="InterPro" id="IPR012438">
    <property type="entry name" value="DUF1639"/>
</dbReference>
<feature type="region of interest" description="Disordered" evidence="1">
    <location>
        <begin position="166"/>
        <end position="188"/>
    </location>
</feature>
<evidence type="ECO:0000313" key="2">
    <source>
        <dbReference type="EMBL" id="KAF7827798.1"/>
    </source>
</evidence>
<reference evidence="2" key="1">
    <citation type="submission" date="2020-09" db="EMBL/GenBank/DDBJ databases">
        <title>Genome-Enabled Discovery of Anthraquinone Biosynthesis in Senna tora.</title>
        <authorList>
            <person name="Kang S.-H."/>
            <person name="Pandey R.P."/>
            <person name="Lee C.-M."/>
            <person name="Sim J.-S."/>
            <person name="Jeong J.-T."/>
            <person name="Choi B.-S."/>
            <person name="Jung M."/>
            <person name="Ginzburg D."/>
            <person name="Zhao K."/>
            <person name="Won S.Y."/>
            <person name="Oh T.-J."/>
            <person name="Yu Y."/>
            <person name="Kim N.-H."/>
            <person name="Lee O.R."/>
            <person name="Lee T.-H."/>
            <person name="Bashyal P."/>
            <person name="Kim T.-S."/>
            <person name="Lee W.-H."/>
            <person name="Kawkins C."/>
            <person name="Kim C.-K."/>
            <person name="Kim J.S."/>
            <person name="Ahn B.O."/>
            <person name="Rhee S.Y."/>
            <person name="Sohng J.K."/>
        </authorList>
    </citation>
    <scope>NUCLEOTIDE SEQUENCE</scope>
    <source>
        <tissue evidence="2">Leaf</tissue>
    </source>
</reference>
<dbReference type="PANTHER" id="PTHR33130">
    <property type="entry name" value="PUTATIVE (DUF1639)-RELATED"/>
    <property type="match status" value="1"/>
</dbReference>
<feature type="compositionally biased region" description="Basic and acidic residues" evidence="1">
    <location>
        <begin position="65"/>
        <end position="75"/>
    </location>
</feature>
<feature type="region of interest" description="Disordered" evidence="1">
    <location>
        <begin position="54"/>
        <end position="104"/>
    </location>
</feature>
<accession>A0A834TTG1</accession>
<dbReference type="Proteomes" id="UP000634136">
    <property type="component" value="Unassembled WGS sequence"/>
</dbReference>
<gene>
    <name evidence="2" type="ORF">G2W53_018962</name>
</gene>
<name>A0A834TTG1_9FABA</name>
<dbReference type="OrthoDB" id="769821at2759"/>
<keyword evidence="2" id="KW-0808">Transferase</keyword>
<dbReference type="Pfam" id="PF07797">
    <property type="entry name" value="DUF1639"/>
    <property type="match status" value="1"/>
</dbReference>
<feature type="compositionally biased region" description="Basic and acidic residues" evidence="1">
    <location>
        <begin position="82"/>
        <end position="100"/>
    </location>
</feature>
<dbReference type="EMBL" id="JAAIUW010000006">
    <property type="protein sequence ID" value="KAF7827798.1"/>
    <property type="molecule type" value="Genomic_DNA"/>
</dbReference>
<evidence type="ECO:0000256" key="1">
    <source>
        <dbReference type="SAM" id="MobiDB-lite"/>
    </source>
</evidence>